<dbReference type="InterPro" id="IPR002110">
    <property type="entry name" value="Ankyrin_rpt"/>
</dbReference>
<gene>
    <name evidence="3" type="ORF">LCMAC101_05140</name>
</gene>
<dbReference type="EMBL" id="MK500328">
    <property type="protein sequence ID" value="QBK85919.1"/>
    <property type="molecule type" value="Genomic_DNA"/>
</dbReference>
<evidence type="ECO:0000256" key="2">
    <source>
        <dbReference type="ARBA" id="ARBA00023043"/>
    </source>
</evidence>
<evidence type="ECO:0000313" key="3">
    <source>
        <dbReference type="EMBL" id="QBK85919.1"/>
    </source>
</evidence>
<dbReference type="Pfam" id="PF12796">
    <property type="entry name" value="Ank_2"/>
    <property type="match status" value="2"/>
</dbReference>
<organism evidence="3">
    <name type="scientific">Marseillevirus LCMAC101</name>
    <dbReference type="NCBI Taxonomy" id="2506602"/>
    <lineage>
        <taxon>Viruses</taxon>
        <taxon>Varidnaviria</taxon>
        <taxon>Bamfordvirae</taxon>
        <taxon>Nucleocytoviricota</taxon>
        <taxon>Megaviricetes</taxon>
        <taxon>Pimascovirales</taxon>
        <taxon>Pimascovirales incertae sedis</taxon>
        <taxon>Marseilleviridae</taxon>
    </lineage>
</organism>
<dbReference type="PROSITE" id="PS50088">
    <property type="entry name" value="ANK_REPEAT"/>
    <property type="match status" value="3"/>
</dbReference>
<keyword evidence="2" id="KW-0040">ANK repeat</keyword>
<dbReference type="InterPro" id="IPR036770">
    <property type="entry name" value="Ankyrin_rpt-contain_sf"/>
</dbReference>
<reference evidence="3" key="1">
    <citation type="journal article" date="2019" name="MBio">
        <title>Virus Genomes from Deep Sea Sediments Expand the Ocean Megavirome and Support Independent Origins of Viral Gigantism.</title>
        <authorList>
            <person name="Backstrom D."/>
            <person name="Yutin N."/>
            <person name="Jorgensen S.L."/>
            <person name="Dharamshi J."/>
            <person name="Homa F."/>
            <person name="Zaremba-Niedwiedzka K."/>
            <person name="Spang A."/>
            <person name="Wolf Y.I."/>
            <person name="Koonin E.V."/>
            <person name="Ettema T.J."/>
        </authorList>
    </citation>
    <scope>NUCLEOTIDE SEQUENCE</scope>
</reference>
<dbReference type="SMART" id="SM00248">
    <property type="entry name" value="ANK"/>
    <property type="match status" value="4"/>
</dbReference>
<name>A0A481YS95_9VIRU</name>
<dbReference type="PROSITE" id="PS50297">
    <property type="entry name" value="ANK_REP_REGION"/>
    <property type="match status" value="1"/>
</dbReference>
<dbReference type="SUPFAM" id="SSF48403">
    <property type="entry name" value="Ankyrin repeat"/>
    <property type="match status" value="1"/>
</dbReference>
<keyword evidence="1" id="KW-0677">Repeat</keyword>
<dbReference type="Gene3D" id="1.25.40.20">
    <property type="entry name" value="Ankyrin repeat-containing domain"/>
    <property type="match status" value="1"/>
</dbReference>
<dbReference type="PANTHER" id="PTHR24171">
    <property type="entry name" value="ANKYRIN REPEAT DOMAIN-CONTAINING PROTEIN 39-RELATED"/>
    <property type="match status" value="1"/>
</dbReference>
<proteinExistence type="predicted"/>
<sequence>MSQSMDHTAPIFKACRDGDIVAVEELINKGVNVNIVSNFETSPLQYSIAWDHFDICRKLIEEGNANVNGDGTNVPLITAARNNKHHMVVYLLNHGADINAQNDTGWTALRQATNYQYMGMVYKLLDEGADYEIEDNEGLKPLEALIPEYRKNIDDYIKYVLGHGKNIKGAKN</sequence>
<protein>
    <submittedName>
        <fullName evidence="3">Ankyrin repeat protein</fullName>
    </submittedName>
</protein>
<accession>A0A481YS95</accession>
<evidence type="ECO:0000256" key="1">
    <source>
        <dbReference type="ARBA" id="ARBA00022737"/>
    </source>
</evidence>